<keyword evidence="2 6" id="KW-0378">Hydrolase</keyword>
<dbReference type="PROSITE" id="PS51192">
    <property type="entry name" value="HELICASE_ATP_BIND_1"/>
    <property type="match status" value="1"/>
</dbReference>
<feature type="short sequence motif" description="Q motif" evidence="5">
    <location>
        <begin position="4"/>
        <end position="32"/>
    </location>
</feature>
<dbReference type="EMBL" id="GL984209">
    <property type="protein sequence ID" value="EGR28809.1"/>
    <property type="molecule type" value="Genomic_DNA"/>
</dbReference>
<evidence type="ECO:0000259" key="8">
    <source>
        <dbReference type="PROSITE" id="PS51194"/>
    </source>
</evidence>
<dbReference type="GO" id="GO:0003724">
    <property type="term" value="F:RNA helicase activity"/>
    <property type="evidence" value="ECO:0007669"/>
    <property type="project" value="InterPro"/>
</dbReference>
<gene>
    <name evidence="10" type="ORF">IMG5_168450</name>
</gene>
<dbReference type="SMART" id="SM00490">
    <property type="entry name" value="HELICc"/>
    <property type="match status" value="1"/>
</dbReference>
<dbReference type="GO" id="GO:0003676">
    <property type="term" value="F:nucleic acid binding"/>
    <property type="evidence" value="ECO:0007669"/>
    <property type="project" value="InterPro"/>
</dbReference>
<dbReference type="AlphaFoldDB" id="G0R142"/>
<feature type="domain" description="DEAD-box RNA helicase Q" evidence="9">
    <location>
        <begin position="4"/>
        <end position="32"/>
    </location>
</feature>
<evidence type="ECO:0000313" key="10">
    <source>
        <dbReference type="EMBL" id="EGR28809.1"/>
    </source>
</evidence>
<dbReference type="InParanoid" id="G0R142"/>
<dbReference type="STRING" id="857967.G0R142"/>
<evidence type="ECO:0000256" key="5">
    <source>
        <dbReference type="PROSITE-ProRule" id="PRU00552"/>
    </source>
</evidence>
<feature type="domain" description="Helicase C-terminal" evidence="8">
    <location>
        <begin position="236"/>
        <end position="384"/>
    </location>
</feature>
<dbReference type="GeneID" id="14904918"/>
<evidence type="ECO:0000256" key="4">
    <source>
        <dbReference type="ARBA" id="ARBA00022840"/>
    </source>
</evidence>
<dbReference type="InterPro" id="IPR014014">
    <property type="entry name" value="RNA_helicase_DEAD_Q_motif"/>
</dbReference>
<evidence type="ECO:0000259" key="7">
    <source>
        <dbReference type="PROSITE" id="PS51192"/>
    </source>
</evidence>
<evidence type="ECO:0000259" key="9">
    <source>
        <dbReference type="PROSITE" id="PS51195"/>
    </source>
</evidence>
<organism evidence="10 11">
    <name type="scientific">Ichthyophthirius multifiliis</name>
    <name type="common">White spot disease agent</name>
    <name type="synonym">Ich</name>
    <dbReference type="NCBI Taxonomy" id="5932"/>
    <lineage>
        <taxon>Eukaryota</taxon>
        <taxon>Sar</taxon>
        <taxon>Alveolata</taxon>
        <taxon>Ciliophora</taxon>
        <taxon>Intramacronucleata</taxon>
        <taxon>Oligohymenophorea</taxon>
        <taxon>Hymenostomatida</taxon>
        <taxon>Ophryoglenina</taxon>
        <taxon>Ichthyophthirius</taxon>
    </lineage>
</organism>
<dbReference type="InterPro" id="IPR027417">
    <property type="entry name" value="P-loop_NTPase"/>
</dbReference>
<dbReference type="Pfam" id="PF00271">
    <property type="entry name" value="Helicase_C"/>
    <property type="match status" value="1"/>
</dbReference>
<dbReference type="PROSITE" id="PS51194">
    <property type="entry name" value="HELICASE_CTER"/>
    <property type="match status" value="1"/>
</dbReference>
<evidence type="ECO:0000256" key="1">
    <source>
        <dbReference type="ARBA" id="ARBA00022741"/>
    </source>
</evidence>
<dbReference type="InterPro" id="IPR014001">
    <property type="entry name" value="Helicase_ATP-bd"/>
</dbReference>
<dbReference type="SUPFAM" id="SSF52540">
    <property type="entry name" value="P-loop containing nucleoside triphosphate hydrolases"/>
    <property type="match status" value="1"/>
</dbReference>
<dbReference type="eggNOG" id="KOG0330">
    <property type="taxonomic scope" value="Eukaryota"/>
</dbReference>
<reference evidence="10 11" key="1">
    <citation type="submission" date="2011-07" db="EMBL/GenBank/DDBJ databases">
        <authorList>
            <person name="Coyne R."/>
            <person name="Brami D."/>
            <person name="Johnson J."/>
            <person name="Hostetler J."/>
            <person name="Hannick L."/>
            <person name="Clark T."/>
            <person name="Cassidy-Hanley D."/>
            <person name="Inman J."/>
        </authorList>
    </citation>
    <scope>NUCLEOTIDE SEQUENCE [LARGE SCALE GENOMIC DNA]</scope>
    <source>
        <strain evidence="10 11">G5</strain>
    </source>
</reference>
<feature type="domain" description="Helicase ATP-binding" evidence="7">
    <location>
        <begin position="35"/>
        <end position="208"/>
    </location>
</feature>
<dbReference type="PANTHER" id="PTHR47959:SF24">
    <property type="entry name" value="ATP-DEPENDENT RNA HELICASE"/>
    <property type="match status" value="1"/>
</dbReference>
<comment type="similarity">
    <text evidence="6">Belongs to the DEAD box helicase family.</text>
</comment>
<sequence length="409" mass="46573">MNTNTFKSLNLHSFLLKICEKIEYKTPTKIQQLSIPAILNKKNVVINAETGSGKTAAFSFPILQFLSEDPRGIFAIVLTANRELALQISEQLSIFGSSLNLRVSTLVGGIDFAKQASELELIPHIIVGTPGRTADMLRKSDIFREYVENLEFLVLDEADRLFEEKVFTDIQEIIGQIPEKKQVILATATINEQDFCPKKLQKILCIKDNIEFFSTNKQKKMVQTVVQKYGLIPELVKDEFLINILEKYKETQIIIFTNKCQTCNFLHFLLKNLNFSNVNLHSKLKQSQRIAHLKTFRNQTVNILVSTDVASRGLDIPAVQLVINYDMPRNYEDYIHRVGRTARKGKRGVSISICTQFDVELLKNIEANIGEEMKEIQIDNEIINGLQVKVGKAKKIVKIQLSEKESKIE</sequence>
<evidence type="ECO:0000256" key="3">
    <source>
        <dbReference type="ARBA" id="ARBA00022806"/>
    </source>
</evidence>
<evidence type="ECO:0000256" key="2">
    <source>
        <dbReference type="ARBA" id="ARBA00022801"/>
    </source>
</evidence>
<dbReference type="InterPro" id="IPR001650">
    <property type="entry name" value="Helicase_C-like"/>
</dbReference>
<dbReference type="PANTHER" id="PTHR47959">
    <property type="entry name" value="ATP-DEPENDENT RNA HELICASE RHLE-RELATED"/>
    <property type="match status" value="1"/>
</dbReference>
<dbReference type="Proteomes" id="UP000008983">
    <property type="component" value="Unassembled WGS sequence"/>
</dbReference>
<keyword evidence="11" id="KW-1185">Reference proteome</keyword>
<proteinExistence type="inferred from homology"/>
<keyword evidence="1 6" id="KW-0547">Nucleotide-binding</keyword>
<dbReference type="PROSITE" id="PS51195">
    <property type="entry name" value="Q_MOTIF"/>
    <property type="match status" value="1"/>
</dbReference>
<dbReference type="Pfam" id="PF00270">
    <property type="entry name" value="DEAD"/>
    <property type="match status" value="1"/>
</dbReference>
<dbReference type="RefSeq" id="XP_004030045.1">
    <property type="nucleotide sequence ID" value="XM_004029997.1"/>
</dbReference>
<dbReference type="Gene3D" id="3.40.50.300">
    <property type="entry name" value="P-loop containing nucleotide triphosphate hydrolases"/>
    <property type="match status" value="2"/>
</dbReference>
<evidence type="ECO:0000256" key="6">
    <source>
        <dbReference type="RuleBase" id="RU000492"/>
    </source>
</evidence>
<keyword evidence="3 6" id="KW-0347">Helicase</keyword>
<dbReference type="PROSITE" id="PS00039">
    <property type="entry name" value="DEAD_ATP_HELICASE"/>
    <property type="match status" value="1"/>
</dbReference>
<dbReference type="FunCoup" id="G0R142">
    <property type="interactions" value="5"/>
</dbReference>
<evidence type="ECO:0000313" key="11">
    <source>
        <dbReference type="Proteomes" id="UP000008983"/>
    </source>
</evidence>
<dbReference type="GO" id="GO:0005829">
    <property type="term" value="C:cytosol"/>
    <property type="evidence" value="ECO:0007669"/>
    <property type="project" value="TreeGrafter"/>
</dbReference>
<dbReference type="InterPro" id="IPR011545">
    <property type="entry name" value="DEAD/DEAH_box_helicase_dom"/>
</dbReference>
<dbReference type="CDD" id="cd18787">
    <property type="entry name" value="SF2_C_DEAD"/>
    <property type="match status" value="1"/>
</dbReference>
<accession>G0R142</accession>
<dbReference type="OMA" id="IMIFTDT"/>
<dbReference type="InterPro" id="IPR000629">
    <property type="entry name" value="RNA-helicase_DEAD-box_CS"/>
</dbReference>
<name>G0R142_ICHMU</name>
<protein>
    <submittedName>
        <fullName evidence="10">Uncharacterized protein</fullName>
    </submittedName>
</protein>
<keyword evidence="4 6" id="KW-0067">ATP-binding</keyword>
<dbReference type="InterPro" id="IPR050079">
    <property type="entry name" value="DEAD_box_RNA_helicase"/>
</dbReference>
<dbReference type="GO" id="GO:0016787">
    <property type="term" value="F:hydrolase activity"/>
    <property type="evidence" value="ECO:0007669"/>
    <property type="project" value="UniProtKB-KW"/>
</dbReference>
<dbReference type="SMART" id="SM00487">
    <property type="entry name" value="DEXDc"/>
    <property type="match status" value="1"/>
</dbReference>
<dbReference type="GO" id="GO:0005524">
    <property type="term" value="F:ATP binding"/>
    <property type="evidence" value="ECO:0007669"/>
    <property type="project" value="UniProtKB-KW"/>
</dbReference>
<dbReference type="OrthoDB" id="10261904at2759"/>